<accession>A0A3N4IJ89</accession>
<feature type="compositionally biased region" description="Basic and acidic residues" evidence="12">
    <location>
        <begin position="407"/>
        <end position="427"/>
    </location>
</feature>
<dbReference type="Pfam" id="PF11711">
    <property type="entry name" value="Tim54"/>
    <property type="match status" value="2"/>
</dbReference>
<comment type="similarity">
    <text evidence="2">Belongs to the TIM54 family.</text>
</comment>
<feature type="region of interest" description="Disordered" evidence="12">
    <location>
        <begin position="407"/>
        <end position="428"/>
    </location>
</feature>
<evidence type="ECO:0000256" key="1">
    <source>
        <dbReference type="ARBA" id="ARBA00004434"/>
    </source>
</evidence>
<dbReference type="InterPro" id="IPR021056">
    <property type="entry name" value="Mt_import_IM_translocase_Tim54"/>
</dbReference>
<proteinExistence type="inferred from homology"/>
<evidence type="ECO:0000256" key="4">
    <source>
        <dbReference type="ARBA" id="ARBA00022448"/>
    </source>
</evidence>
<evidence type="ECO:0000256" key="7">
    <source>
        <dbReference type="ARBA" id="ARBA00022927"/>
    </source>
</evidence>
<comment type="subcellular location">
    <subcellularLocation>
        <location evidence="1">Mitochondrion inner membrane</location>
        <topology evidence="1">Single-pass membrane protein</topology>
    </subcellularLocation>
</comment>
<reference evidence="13 14" key="1">
    <citation type="journal article" date="2018" name="Nat. Ecol. Evol.">
        <title>Pezizomycetes genomes reveal the molecular basis of ectomycorrhizal truffle lifestyle.</title>
        <authorList>
            <person name="Murat C."/>
            <person name="Payen T."/>
            <person name="Noel B."/>
            <person name="Kuo A."/>
            <person name="Morin E."/>
            <person name="Chen J."/>
            <person name="Kohler A."/>
            <person name="Krizsan K."/>
            <person name="Balestrini R."/>
            <person name="Da Silva C."/>
            <person name="Montanini B."/>
            <person name="Hainaut M."/>
            <person name="Levati E."/>
            <person name="Barry K.W."/>
            <person name="Belfiori B."/>
            <person name="Cichocki N."/>
            <person name="Clum A."/>
            <person name="Dockter R.B."/>
            <person name="Fauchery L."/>
            <person name="Guy J."/>
            <person name="Iotti M."/>
            <person name="Le Tacon F."/>
            <person name="Lindquist E.A."/>
            <person name="Lipzen A."/>
            <person name="Malagnac F."/>
            <person name="Mello A."/>
            <person name="Molinier V."/>
            <person name="Miyauchi S."/>
            <person name="Poulain J."/>
            <person name="Riccioni C."/>
            <person name="Rubini A."/>
            <person name="Sitrit Y."/>
            <person name="Splivallo R."/>
            <person name="Traeger S."/>
            <person name="Wang M."/>
            <person name="Zifcakova L."/>
            <person name="Wipf D."/>
            <person name="Zambonelli A."/>
            <person name="Paolocci F."/>
            <person name="Nowrousian M."/>
            <person name="Ottonello S."/>
            <person name="Baldrian P."/>
            <person name="Spatafora J.W."/>
            <person name="Henrissat B."/>
            <person name="Nagy L.G."/>
            <person name="Aury J.M."/>
            <person name="Wincker P."/>
            <person name="Grigoriev I.V."/>
            <person name="Bonfante P."/>
            <person name="Martin F.M."/>
        </authorList>
    </citation>
    <scope>NUCLEOTIDE SEQUENCE [LARGE SCALE GENOMIC DNA]</scope>
    <source>
        <strain evidence="13 14">RN42</strain>
    </source>
</reference>
<evidence type="ECO:0000313" key="14">
    <source>
        <dbReference type="Proteomes" id="UP000275078"/>
    </source>
</evidence>
<protein>
    <recommendedName>
        <fullName evidence="3">Mitochondrial import inner membrane translocase subunit TIM54</fullName>
    </recommendedName>
</protein>
<evidence type="ECO:0000256" key="6">
    <source>
        <dbReference type="ARBA" id="ARBA00022792"/>
    </source>
</evidence>
<name>A0A3N4IJ89_ASCIM</name>
<feature type="compositionally biased region" description="Pro residues" evidence="12">
    <location>
        <begin position="7"/>
        <end position="20"/>
    </location>
</feature>
<dbReference type="STRING" id="1160509.A0A3N4IJ89"/>
<dbReference type="OrthoDB" id="5598305at2759"/>
<keyword evidence="8" id="KW-1133">Transmembrane helix</keyword>
<dbReference type="EMBL" id="ML119652">
    <property type="protein sequence ID" value="RPA85706.1"/>
    <property type="molecule type" value="Genomic_DNA"/>
</dbReference>
<dbReference type="GO" id="GO:0005743">
    <property type="term" value="C:mitochondrial inner membrane"/>
    <property type="evidence" value="ECO:0007669"/>
    <property type="project" value="UniProtKB-SubCell"/>
</dbReference>
<evidence type="ECO:0000256" key="12">
    <source>
        <dbReference type="SAM" id="MobiDB-lite"/>
    </source>
</evidence>
<keyword evidence="7" id="KW-0653">Protein transport</keyword>
<keyword evidence="11" id="KW-0472">Membrane</keyword>
<evidence type="ECO:0000256" key="10">
    <source>
        <dbReference type="ARBA" id="ARBA00023128"/>
    </source>
</evidence>
<evidence type="ECO:0000256" key="2">
    <source>
        <dbReference type="ARBA" id="ARBA00006355"/>
    </source>
</evidence>
<keyword evidence="10" id="KW-0496">Mitochondrion</keyword>
<keyword evidence="4" id="KW-0813">Transport</keyword>
<gene>
    <name evidence="13" type="ORF">BJ508DRAFT_411710</name>
</gene>
<organism evidence="13 14">
    <name type="scientific">Ascobolus immersus RN42</name>
    <dbReference type="NCBI Taxonomy" id="1160509"/>
    <lineage>
        <taxon>Eukaryota</taxon>
        <taxon>Fungi</taxon>
        <taxon>Dikarya</taxon>
        <taxon>Ascomycota</taxon>
        <taxon>Pezizomycotina</taxon>
        <taxon>Pezizomycetes</taxon>
        <taxon>Pezizales</taxon>
        <taxon>Ascobolaceae</taxon>
        <taxon>Ascobolus</taxon>
    </lineage>
</organism>
<keyword evidence="14" id="KW-1185">Reference proteome</keyword>
<keyword evidence="5" id="KW-0812">Transmembrane</keyword>
<sequence>MADIKPPTEPPVAPPPPPPNAAEAKPLPKQNPALKAMGLPRMRLPSRNWMIFIGVMSAWAGGIAYDRHHKQKAKDYWIRAVAPLAEVPLPTTVLPRKVTIYLQAPPGDTLFSAKEYFHEYVKPILASAALDYDIVEIRKEGGTWKTVRDAVWRTRRALNQTGSTSGKKAAVVGEVVEEDPVEALRKRTGITREPGVGGELVIGRHVWKEWMHGLQDGWLTPLSEIPPQNLPPAEDETRPMDQEKYVEMALEGAQPEFFAAPVQAIPYPHMLGFLNMPWRIARYFNQRKLADDVGREVAKACFGMARPGLDMDADLILKHEEKDWVSSVWEKSEEVETTKDEVKKEPLKEKLEHLEEKIVEEIHHVEEKALEFVAEGGLGSYSTPGVEAAQEVLDNLKKADEKKLEERKAAEEKEAVEEKKKEEEKKAWVSPKIWQLPMKPDSRILEGLRSFELPLEAERPKEDYAKWW</sequence>
<evidence type="ECO:0000256" key="11">
    <source>
        <dbReference type="ARBA" id="ARBA00023136"/>
    </source>
</evidence>
<dbReference type="AlphaFoldDB" id="A0A3N4IJ89"/>
<evidence type="ECO:0000256" key="9">
    <source>
        <dbReference type="ARBA" id="ARBA00023010"/>
    </source>
</evidence>
<dbReference type="GO" id="GO:0015031">
    <property type="term" value="P:protein transport"/>
    <property type="evidence" value="ECO:0007669"/>
    <property type="project" value="UniProtKB-KW"/>
</dbReference>
<evidence type="ECO:0000256" key="8">
    <source>
        <dbReference type="ARBA" id="ARBA00022989"/>
    </source>
</evidence>
<dbReference type="Proteomes" id="UP000275078">
    <property type="component" value="Unassembled WGS sequence"/>
</dbReference>
<keyword evidence="6" id="KW-0999">Mitochondrion inner membrane</keyword>
<feature type="region of interest" description="Disordered" evidence="12">
    <location>
        <begin position="1"/>
        <end position="27"/>
    </location>
</feature>
<evidence type="ECO:0000313" key="13">
    <source>
        <dbReference type="EMBL" id="RPA85706.1"/>
    </source>
</evidence>
<evidence type="ECO:0000256" key="3">
    <source>
        <dbReference type="ARBA" id="ARBA00020796"/>
    </source>
</evidence>
<keyword evidence="9" id="KW-0811">Translocation</keyword>
<evidence type="ECO:0000256" key="5">
    <source>
        <dbReference type="ARBA" id="ARBA00022692"/>
    </source>
</evidence>